<dbReference type="EMBL" id="JAXIOK010000001">
    <property type="protein sequence ID" value="KAK4781237.1"/>
    <property type="molecule type" value="Genomic_DNA"/>
</dbReference>
<keyword evidence="3" id="KW-1185">Reference proteome</keyword>
<evidence type="ECO:0000256" key="1">
    <source>
        <dbReference type="SAM" id="MobiDB-lite"/>
    </source>
</evidence>
<organism evidence="2 3">
    <name type="scientific">Trapa incisa</name>
    <dbReference type="NCBI Taxonomy" id="236973"/>
    <lineage>
        <taxon>Eukaryota</taxon>
        <taxon>Viridiplantae</taxon>
        <taxon>Streptophyta</taxon>
        <taxon>Embryophyta</taxon>
        <taxon>Tracheophyta</taxon>
        <taxon>Spermatophyta</taxon>
        <taxon>Magnoliopsida</taxon>
        <taxon>eudicotyledons</taxon>
        <taxon>Gunneridae</taxon>
        <taxon>Pentapetalae</taxon>
        <taxon>rosids</taxon>
        <taxon>malvids</taxon>
        <taxon>Myrtales</taxon>
        <taxon>Lythraceae</taxon>
        <taxon>Trapa</taxon>
    </lineage>
</organism>
<name>A0AAN7LJJ2_9MYRT</name>
<comment type="caution">
    <text evidence="2">The sequence shown here is derived from an EMBL/GenBank/DDBJ whole genome shotgun (WGS) entry which is preliminary data.</text>
</comment>
<gene>
    <name evidence="2" type="ORF">SAY87_017343</name>
</gene>
<evidence type="ECO:0000313" key="3">
    <source>
        <dbReference type="Proteomes" id="UP001345219"/>
    </source>
</evidence>
<sequence length="113" mass="12428">MEATGCPTSAAKSWSSDRNINGASVCPKERKENPSSVQRKMAMQNATLLHSSSNVFGLKAKMVIMVLLTMANSQSGERESRKKMPMGVYDNMVGILKSCVACKLMGFRAYFLR</sequence>
<dbReference type="AlphaFoldDB" id="A0AAN7LJJ2"/>
<proteinExistence type="predicted"/>
<feature type="compositionally biased region" description="Polar residues" evidence="1">
    <location>
        <begin position="1"/>
        <end position="22"/>
    </location>
</feature>
<evidence type="ECO:0000313" key="2">
    <source>
        <dbReference type="EMBL" id="KAK4781237.1"/>
    </source>
</evidence>
<feature type="region of interest" description="Disordered" evidence="1">
    <location>
        <begin position="1"/>
        <end position="38"/>
    </location>
</feature>
<accession>A0AAN7LJJ2</accession>
<protein>
    <submittedName>
        <fullName evidence="2">Uncharacterized protein</fullName>
    </submittedName>
</protein>
<dbReference type="Proteomes" id="UP001345219">
    <property type="component" value="Chromosome 13"/>
</dbReference>
<reference evidence="2 3" key="1">
    <citation type="journal article" date="2023" name="Hortic Res">
        <title>Pangenome of water caltrop reveals structural variations and asymmetric subgenome divergence after allopolyploidization.</title>
        <authorList>
            <person name="Zhang X."/>
            <person name="Chen Y."/>
            <person name="Wang L."/>
            <person name="Yuan Y."/>
            <person name="Fang M."/>
            <person name="Shi L."/>
            <person name="Lu R."/>
            <person name="Comes H.P."/>
            <person name="Ma Y."/>
            <person name="Chen Y."/>
            <person name="Huang G."/>
            <person name="Zhou Y."/>
            <person name="Zheng Z."/>
            <person name="Qiu Y."/>
        </authorList>
    </citation>
    <scope>NUCLEOTIDE SEQUENCE [LARGE SCALE GENOMIC DNA]</scope>
    <source>
        <tissue evidence="2">Roots</tissue>
    </source>
</reference>